<dbReference type="InterPro" id="IPR006553">
    <property type="entry name" value="Leu-rich_rpt_Cys-con_subtyp"/>
</dbReference>
<evidence type="ECO:0000313" key="3">
    <source>
        <dbReference type="EMBL" id="VDP01941.1"/>
    </source>
</evidence>
<evidence type="ECO:0000256" key="1">
    <source>
        <dbReference type="ARBA" id="ARBA00022786"/>
    </source>
</evidence>
<dbReference type="OrthoDB" id="549243at2759"/>
<proteinExistence type="predicted"/>
<reference evidence="5" key="1">
    <citation type="submission" date="2016-06" db="UniProtKB">
        <authorList>
            <consortium name="WormBaseParasite"/>
        </authorList>
    </citation>
    <scope>IDENTIFICATION</scope>
</reference>
<dbReference type="Pfam" id="PF13516">
    <property type="entry name" value="LRR_6"/>
    <property type="match status" value="2"/>
</dbReference>
<dbReference type="PROSITE" id="PS50181">
    <property type="entry name" value="FBOX"/>
    <property type="match status" value="1"/>
</dbReference>
<dbReference type="SUPFAM" id="SSF52047">
    <property type="entry name" value="RNI-like"/>
    <property type="match status" value="1"/>
</dbReference>
<feature type="domain" description="F-box" evidence="2">
    <location>
        <begin position="164"/>
        <end position="208"/>
    </location>
</feature>
<dbReference type="Proteomes" id="UP000270296">
    <property type="component" value="Unassembled WGS sequence"/>
</dbReference>
<dbReference type="InterPro" id="IPR001810">
    <property type="entry name" value="F-box_dom"/>
</dbReference>
<evidence type="ECO:0000259" key="2">
    <source>
        <dbReference type="PROSITE" id="PS50181"/>
    </source>
</evidence>
<protein>
    <submittedName>
        <fullName evidence="5">F-box domain-containing protein</fullName>
    </submittedName>
</protein>
<dbReference type="GO" id="GO:0019005">
    <property type="term" value="C:SCF ubiquitin ligase complex"/>
    <property type="evidence" value="ECO:0007669"/>
    <property type="project" value="TreeGrafter"/>
</dbReference>
<dbReference type="InterPro" id="IPR036047">
    <property type="entry name" value="F-box-like_dom_sf"/>
</dbReference>
<dbReference type="PANTHER" id="PTHR13318:SF190">
    <property type="entry name" value="PARTNER OF PAIRED, ISOFORM B"/>
    <property type="match status" value="1"/>
</dbReference>
<sequence>MLFSDRYELIALYHAFQRLHSQNVDNGLNDLTDSFSSFMTRARYFAIGHIKRTLSYSAVDMMHLRRDMLPTAGISHEATKNAQLSMSLLDVLIAEFFSGFGLILSLNQCELNGRIHYCVRFTNVDSAARALSQAHNNMFKYINGYTSIVDVYNKDNRISNFRSVTSIDALSDELLLKVLLHVDLRTFIRSERVCRKWQKVMKKSWKDLKELNLPRWLQGDHTALYNSVLRSVLSRVSSNLQSLDLSVKNHFFDEESLKIITRYCPTLERISLRGFNVRAKALRLCHTLTHLVFTESSYLQNKALWWLLRHCRHLRCLDLSRCSRISGINFYVPCNHLEELHLDGCVVNPALLEEFCATKPFMKVLHVDDCCMLNDEFFALHLRVVSARGRGFKFLTSVGLRQIGKLKQLEELHLDFSRVIDDECLAAITCGCPDLKIFTCGYAGLNSRLTAKGLSLLGLCTKLREVDLSDVECCDDDVIIAIASNGCLQTVRLRNSSRISDNAINCLANHCAHLKEVDVSGCVRVTDKSIRLFAQRHHGIACMEAASHGHEHVEMLGTKIVSEFGFWNT</sequence>
<dbReference type="InterPro" id="IPR001611">
    <property type="entry name" value="Leu-rich_rpt"/>
</dbReference>
<dbReference type="EMBL" id="UZAM01007871">
    <property type="protein sequence ID" value="VDP01941.1"/>
    <property type="molecule type" value="Genomic_DNA"/>
</dbReference>
<dbReference type="AlphaFoldDB" id="A0A183IJ61"/>
<organism evidence="5">
    <name type="scientific">Soboliphyme baturini</name>
    <dbReference type="NCBI Taxonomy" id="241478"/>
    <lineage>
        <taxon>Eukaryota</taxon>
        <taxon>Metazoa</taxon>
        <taxon>Ecdysozoa</taxon>
        <taxon>Nematoda</taxon>
        <taxon>Enoplea</taxon>
        <taxon>Dorylaimia</taxon>
        <taxon>Dioctophymatida</taxon>
        <taxon>Dioctophymatoidea</taxon>
        <taxon>Soboliphymatidae</taxon>
        <taxon>Soboliphyme</taxon>
    </lineage>
</organism>
<dbReference type="Gene3D" id="3.80.10.10">
    <property type="entry name" value="Ribonuclease Inhibitor"/>
    <property type="match status" value="2"/>
</dbReference>
<dbReference type="WBParaSite" id="SBAD_0000382101-mRNA-1">
    <property type="protein sequence ID" value="SBAD_0000382101-mRNA-1"/>
    <property type="gene ID" value="SBAD_0000382101"/>
</dbReference>
<dbReference type="InterPro" id="IPR032675">
    <property type="entry name" value="LRR_dom_sf"/>
</dbReference>
<keyword evidence="4" id="KW-1185">Reference proteome</keyword>
<accession>A0A183IJ61</accession>
<reference evidence="3 4" key="2">
    <citation type="submission" date="2018-11" db="EMBL/GenBank/DDBJ databases">
        <authorList>
            <consortium name="Pathogen Informatics"/>
        </authorList>
    </citation>
    <scope>NUCLEOTIDE SEQUENCE [LARGE SCALE GENOMIC DNA]</scope>
</reference>
<name>A0A183IJ61_9BILA</name>
<dbReference type="Pfam" id="PF00646">
    <property type="entry name" value="F-box"/>
    <property type="match status" value="1"/>
</dbReference>
<gene>
    <name evidence="3" type="ORF">SBAD_LOCUS3656</name>
</gene>
<evidence type="ECO:0000313" key="5">
    <source>
        <dbReference type="WBParaSite" id="SBAD_0000382101-mRNA-1"/>
    </source>
</evidence>
<dbReference type="PANTHER" id="PTHR13318">
    <property type="entry name" value="PARTNER OF PAIRED, ISOFORM B-RELATED"/>
    <property type="match status" value="1"/>
</dbReference>
<dbReference type="SUPFAM" id="SSF81383">
    <property type="entry name" value="F-box domain"/>
    <property type="match status" value="1"/>
</dbReference>
<dbReference type="SMART" id="SM00367">
    <property type="entry name" value="LRR_CC"/>
    <property type="match status" value="5"/>
</dbReference>
<dbReference type="GO" id="GO:0031146">
    <property type="term" value="P:SCF-dependent proteasomal ubiquitin-dependent protein catabolic process"/>
    <property type="evidence" value="ECO:0007669"/>
    <property type="project" value="TreeGrafter"/>
</dbReference>
<evidence type="ECO:0000313" key="4">
    <source>
        <dbReference type="Proteomes" id="UP000270296"/>
    </source>
</evidence>
<keyword evidence="1" id="KW-0833">Ubl conjugation pathway</keyword>